<protein>
    <recommendedName>
        <fullName evidence="9">Lipase</fullName>
    </recommendedName>
</protein>
<dbReference type="InterPro" id="IPR029058">
    <property type="entry name" value="AB_hydrolase_fold"/>
</dbReference>
<proteinExistence type="inferred from homology"/>
<evidence type="ECO:0000256" key="2">
    <source>
        <dbReference type="ARBA" id="ARBA00010701"/>
    </source>
</evidence>
<evidence type="ECO:0000256" key="7">
    <source>
        <dbReference type="ARBA" id="ARBA00023180"/>
    </source>
</evidence>
<keyword evidence="7" id="KW-0325">Glycoprotein</keyword>
<feature type="signal peptide" evidence="11">
    <location>
        <begin position="1"/>
        <end position="16"/>
    </location>
</feature>
<feature type="domain" description="Partial AB-hydrolase lipase" evidence="12">
    <location>
        <begin position="32"/>
        <end position="94"/>
    </location>
</feature>
<name>A0A915APT6_PARUN</name>
<evidence type="ECO:0000256" key="9">
    <source>
        <dbReference type="PIRNR" id="PIRNR000862"/>
    </source>
</evidence>
<evidence type="ECO:0000256" key="8">
    <source>
        <dbReference type="ARBA" id="ARBA00023228"/>
    </source>
</evidence>
<organism evidence="13 15">
    <name type="scientific">Parascaris univalens</name>
    <name type="common">Nematode worm</name>
    <dbReference type="NCBI Taxonomy" id="6257"/>
    <lineage>
        <taxon>Eukaryota</taxon>
        <taxon>Metazoa</taxon>
        <taxon>Ecdysozoa</taxon>
        <taxon>Nematoda</taxon>
        <taxon>Chromadorea</taxon>
        <taxon>Rhabditida</taxon>
        <taxon>Spirurina</taxon>
        <taxon>Ascaridomorpha</taxon>
        <taxon>Ascaridoidea</taxon>
        <taxon>Ascarididae</taxon>
        <taxon>Parascaris</taxon>
    </lineage>
</organism>
<evidence type="ECO:0000256" key="3">
    <source>
        <dbReference type="ARBA" id="ARBA00022729"/>
    </source>
</evidence>
<evidence type="ECO:0000256" key="1">
    <source>
        <dbReference type="ARBA" id="ARBA00004227"/>
    </source>
</evidence>
<evidence type="ECO:0000313" key="13">
    <source>
        <dbReference type="Proteomes" id="UP000887569"/>
    </source>
</evidence>
<dbReference type="GO" id="GO:0043202">
    <property type="term" value="C:lysosomal lumen"/>
    <property type="evidence" value="ECO:0007669"/>
    <property type="project" value="UniProtKB-SubCell"/>
</dbReference>
<evidence type="ECO:0000259" key="12">
    <source>
        <dbReference type="Pfam" id="PF04083"/>
    </source>
</evidence>
<keyword evidence="3 11" id="KW-0732">Signal</keyword>
<comment type="subcellular location">
    <subcellularLocation>
        <location evidence="1">Lysosome lumen</location>
    </subcellularLocation>
</comment>
<dbReference type="Pfam" id="PF04083">
    <property type="entry name" value="Abhydro_lipase"/>
    <property type="match status" value="1"/>
</dbReference>
<evidence type="ECO:0000256" key="4">
    <source>
        <dbReference type="ARBA" id="ARBA00022801"/>
    </source>
</evidence>
<keyword evidence="8" id="KW-0458">Lysosome</keyword>
<keyword evidence="4 9" id="KW-0378">Hydrolase</keyword>
<dbReference type="PIRSF" id="PIRSF000862">
    <property type="entry name" value="Steryl_ester_lip"/>
    <property type="match status" value="1"/>
</dbReference>
<dbReference type="Gene3D" id="3.40.50.1820">
    <property type="entry name" value="alpha/beta hydrolase"/>
    <property type="match status" value="1"/>
</dbReference>
<evidence type="ECO:0000313" key="14">
    <source>
        <dbReference type="WBParaSite" id="PgR013_g038_t01"/>
    </source>
</evidence>
<sequence>MWIIQILVLMLSRVYAMPQANYVGDPEADMSVPEIIGHWGYPVETHSVITSDGYILVMHRIPHGRCDAGRSDEPKPVVFLQHGLLCSSSVWVMNMPHQSAAFIFADLGFDVWMGNNRGNSYSRWHTKYHISHPEYWRFTWTEMAKYDLPAMIDGVLNATGRQSLYYVAHSQGTLTMFTKLALDYSFNKKIRQFFAIAPVATMAYAKGLFGLLGGNMYSQFQLFYMLFGRTEFLPNNFITRFITEFICGIASKDPLCENFIFLVSGPDSHQMNKTRIGVYLAHNPAGTSTKNIMHFAQMVHYGRHSPFDYEFPSINKQHYGTEIPPVYNITRISTPMYLYYSDADWVATGRDIRQYLLALLPSKYLRSVKKLDDFNHNDFLWGLRAAKEIFIPISAVIRKDHRRLLHVLAQSRNLSSIDEKSVFISTESSNDDIPLSMS</sequence>
<dbReference type="GO" id="GO:0016042">
    <property type="term" value="P:lipid catabolic process"/>
    <property type="evidence" value="ECO:0007669"/>
    <property type="project" value="UniProtKB-KW"/>
</dbReference>
<dbReference type="InterPro" id="IPR025483">
    <property type="entry name" value="Lipase_euk"/>
</dbReference>
<keyword evidence="13" id="KW-1185">Reference proteome</keyword>
<reference evidence="14 15" key="1">
    <citation type="submission" date="2022-11" db="UniProtKB">
        <authorList>
            <consortium name="WormBaseParasite"/>
        </authorList>
    </citation>
    <scope>IDENTIFICATION</scope>
</reference>
<evidence type="ECO:0000256" key="11">
    <source>
        <dbReference type="SAM" id="SignalP"/>
    </source>
</evidence>
<dbReference type="InterPro" id="IPR006693">
    <property type="entry name" value="AB_hydrolase_lipase"/>
</dbReference>
<feature type="active site" description="Charge relay system" evidence="10">
    <location>
        <position position="344"/>
    </location>
</feature>
<accession>A0A915APT6</accession>
<evidence type="ECO:0000256" key="10">
    <source>
        <dbReference type="PIRSR" id="PIRSR000862-1"/>
    </source>
</evidence>
<keyword evidence="5 9" id="KW-0442">Lipid degradation</keyword>
<feature type="chain" id="PRO_5041189890" description="Lipase" evidence="11">
    <location>
        <begin position="17"/>
        <end position="438"/>
    </location>
</feature>
<dbReference type="PANTHER" id="PTHR11005">
    <property type="entry name" value="LYSOSOMAL ACID LIPASE-RELATED"/>
    <property type="match status" value="1"/>
</dbReference>
<dbReference type="AlphaFoldDB" id="A0A915APT6"/>
<dbReference type="SUPFAM" id="SSF53474">
    <property type="entry name" value="alpha/beta-Hydrolases"/>
    <property type="match status" value="1"/>
</dbReference>
<feature type="active site" description="Nucleophile" evidence="10">
    <location>
        <position position="170"/>
    </location>
</feature>
<comment type="similarity">
    <text evidence="2 9">Belongs to the AB hydrolase superfamily. Lipase family.</text>
</comment>
<evidence type="ECO:0000256" key="6">
    <source>
        <dbReference type="ARBA" id="ARBA00023098"/>
    </source>
</evidence>
<dbReference type="FunFam" id="3.40.50.1820:FF:000021">
    <property type="entry name" value="Lipase"/>
    <property type="match status" value="1"/>
</dbReference>
<evidence type="ECO:0000313" key="15">
    <source>
        <dbReference type="WBParaSite" id="PgR013_g038_t02"/>
    </source>
</evidence>
<dbReference type="WBParaSite" id="PgR013_g038_t02">
    <property type="protein sequence ID" value="PgR013_g038_t02"/>
    <property type="gene ID" value="PgR013_g038"/>
</dbReference>
<dbReference type="WBParaSite" id="PgR013_g038_t01">
    <property type="protein sequence ID" value="PgR013_g038_t01"/>
    <property type="gene ID" value="PgR013_g038"/>
</dbReference>
<keyword evidence="6" id="KW-0443">Lipid metabolism</keyword>
<dbReference type="GO" id="GO:0016788">
    <property type="term" value="F:hydrolase activity, acting on ester bonds"/>
    <property type="evidence" value="ECO:0007669"/>
    <property type="project" value="InterPro"/>
</dbReference>
<feature type="active site" description="Charge relay system" evidence="10">
    <location>
        <position position="376"/>
    </location>
</feature>
<dbReference type="Proteomes" id="UP000887569">
    <property type="component" value="Unplaced"/>
</dbReference>
<evidence type="ECO:0000256" key="5">
    <source>
        <dbReference type="ARBA" id="ARBA00022963"/>
    </source>
</evidence>